<keyword evidence="2" id="KW-1185">Reference proteome</keyword>
<evidence type="ECO:0000313" key="2">
    <source>
        <dbReference type="Proteomes" id="UP001597520"/>
    </source>
</evidence>
<organism evidence="1 2">
    <name type="scientific">Salibacterium lacus</name>
    <dbReference type="NCBI Taxonomy" id="1898109"/>
    <lineage>
        <taxon>Bacteria</taxon>
        <taxon>Bacillati</taxon>
        <taxon>Bacillota</taxon>
        <taxon>Bacilli</taxon>
        <taxon>Bacillales</taxon>
        <taxon>Bacillaceae</taxon>
    </lineage>
</organism>
<dbReference type="EMBL" id="JBHUML010000002">
    <property type="protein sequence ID" value="MFD2705453.1"/>
    <property type="molecule type" value="Genomic_DNA"/>
</dbReference>
<comment type="caution">
    <text evidence="1">The sequence shown here is derived from an EMBL/GenBank/DDBJ whole genome shotgun (WGS) entry which is preliminary data.</text>
</comment>
<name>A0ABW5T0E7_9BACI</name>
<sequence>MKIDGFDIKNQYGVYPTSDMEYAILPELRQYMQELNTSGSVYYGTVHGVRSFSIPCFILGSDYMEKIDQFKRLFLDENGDQKEVYIEFDAWSNRRLKVFLQSTISITKRSHNAAEFEFSITAASPYYESANSIEKYFDALSLPQEIPIEYYGTKSTGFTITVSGTAGSFTIKTVQKDGSESTFSYDSSSHDTYMTIDFINFTIDDNGSNGLMNSSGDFLQLNINTSKVVIDGDVSGSLNLSYRERYV</sequence>
<protein>
    <recommendedName>
        <fullName evidence="3">Phage tail protein</fullName>
    </recommendedName>
</protein>
<accession>A0ABW5T0E7</accession>
<dbReference type="Proteomes" id="UP001597520">
    <property type="component" value="Unassembled WGS sequence"/>
</dbReference>
<dbReference type="RefSeq" id="WP_380712697.1">
    <property type="nucleotide sequence ID" value="NZ_JBHUML010000002.1"/>
</dbReference>
<reference evidence="2" key="1">
    <citation type="journal article" date="2019" name="Int. J. Syst. Evol. Microbiol.">
        <title>The Global Catalogue of Microorganisms (GCM) 10K type strain sequencing project: providing services to taxonomists for standard genome sequencing and annotation.</title>
        <authorList>
            <consortium name="The Broad Institute Genomics Platform"/>
            <consortium name="The Broad Institute Genome Sequencing Center for Infectious Disease"/>
            <person name="Wu L."/>
            <person name="Ma J."/>
        </authorList>
    </citation>
    <scope>NUCLEOTIDE SEQUENCE [LARGE SCALE GENOMIC DNA]</scope>
    <source>
        <strain evidence="2">KCTC 33792</strain>
    </source>
</reference>
<evidence type="ECO:0008006" key="3">
    <source>
        <dbReference type="Google" id="ProtNLM"/>
    </source>
</evidence>
<evidence type="ECO:0000313" key="1">
    <source>
        <dbReference type="EMBL" id="MFD2705453.1"/>
    </source>
</evidence>
<proteinExistence type="predicted"/>
<gene>
    <name evidence="1" type="ORF">ACFSUB_08235</name>
</gene>
<dbReference type="Gene3D" id="2.40.30.200">
    <property type="match status" value="1"/>
</dbReference>